<dbReference type="GO" id="GO:0003823">
    <property type="term" value="F:antigen binding"/>
    <property type="evidence" value="ECO:0007669"/>
    <property type="project" value="TreeGrafter"/>
</dbReference>
<dbReference type="GeneID" id="106541978"/>
<comment type="similarity">
    <text evidence="3">Belongs to the ficolin lectin family. Veficolin subfamily.</text>
</comment>
<evidence type="ECO:0000256" key="10">
    <source>
        <dbReference type="ARBA" id="ARBA00023180"/>
    </source>
</evidence>
<evidence type="ECO:0000256" key="2">
    <source>
        <dbReference type="ARBA" id="ARBA00004613"/>
    </source>
</evidence>
<dbReference type="Pfam" id="PF00147">
    <property type="entry name" value="Fibrinogen_C"/>
    <property type="match status" value="1"/>
</dbReference>
<dbReference type="AlphaFoldDB" id="A0A6I9XGQ4"/>
<keyword evidence="4" id="KW-0964">Secreted</keyword>
<evidence type="ECO:0000256" key="12">
    <source>
        <dbReference type="ARBA" id="ARBA00023240"/>
    </source>
</evidence>
<feature type="domain" description="Fibrinogen C-terminal" evidence="14">
    <location>
        <begin position="24"/>
        <end position="243"/>
    </location>
</feature>
<evidence type="ECO:0000256" key="13">
    <source>
        <dbReference type="ARBA" id="ARBA00023278"/>
    </source>
</evidence>
<name>A0A6I9XGQ4_9SAUR</name>
<dbReference type="OrthoDB" id="7735550at2759"/>
<evidence type="ECO:0000256" key="8">
    <source>
        <dbReference type="ARBA" id="ARBA00023119"/>
    </source>
</evidence>
<dbReference type="FunFam" id="3.90.215.10:FF:000001">
    <property type="entry name" value="Tenascin isoform 1"/>
    <property type="match status" value="1"/>
</dbReference>
<dbReference type="PANTHER" id="PTHR19143:SF433">
    <property type="entry name" value="FICOLIN-2"/>
    <property type="match status" value="1"/>
</dbReference>
<dbReference type="GO" id="GO:0001867">
    <property type="term" value="P:complement activation, lectin pathway"/>
    <property type="evidence" value="ECO:0007669"/>
    <property type="project" value="TreeGrafter"/>
</dbReference>
<dbReference type="SUPFAM" id="SSF56496">
    <property type="entry name" value="Fibrinogen C-terminal domain-like"/>
    <property type="match status" value="1"/>
</dbReference>
<evidence type="ECO:0000256" key="4">
    <source>
        <dbReference type="ARBA" id="ARBA00022525"/>
    </source>
</evidence>
<evidence type="ECO:0000256" key="3">
    <source>
        <dbReference type="ARBA" id="ARBA00006932"/>
    </source>
</evidence>
<dbReference type="GO" id="GO:0005581">
    <property type="term" value="C:collagen trimer"/>
    <property type="evidence" value="ECO:0007669"/>
    <property type="project" value="UniProtKB-KW"/>
</dbReference>
<dbReference type="PANTHER" id="PTHR19143">
    <property type="entry name" value="FIBRINOGEN/TENASCIN/ANGIOPOEITIN"/>
    <property type="match status" value="1"/>
</dbReference>
<dbReference type="CDD" id="cd00087">
    <property type="entry name" value="FReD"/>
    <property type="match status" value="1"/>
</dbReference>
<dbReference type="InterPro" id="IPR050373">
    <property type="entry name" value="Fibrinogen_C-term_domain"/>
</dbReference>
<dbReference type="GO" id="GO:0005615">
    <property type="term" value="C:extracellular space"/>
    <property type="evidence" value="ECO:0007669"/>
    <property type="project" value="TreeGrafter"/>
</dbReference>
<keyword evidence="13" id="KW-0379">Hydroxylation</keyword>
<keyword evidence="11" id="KW-1216">Complement system impairing toxin</keyword>
<dbReference type="SMART" id="SM00186">
    <property type="entry name" value="FBG"/>
    <property type="match status" value="1"/>
</dbReference>
<dbReference type="InterPro" id="IPR002181">
    <property type="entry name" value="Fibrinogen_a/b/g_C_dom"/>
</dbReference>
<evidence type="ECO:0000313" key="15">
    <source>
        <dbReference type="Proteomes" id="UP000504617"/>
    </source>
</evidence>
<keyword evidence="6" id="KW-0732">Signal</keyword>
<organism evidence="15 16">
    <name type="scientific">Thamnophis sirtalis</name>
    <dbReference type="NCBI Taxonomy" id="35019"/>
    <lineage>
        <taxon>Eukaryota</taxon>
        <taxon>Metazoa</taxon>
        <taxon>Chordata</taxon>
        <taxon>Craniata</taxon>
        <taxon>Vertebrata</taxon>
        <taxon>Euteleostomi</taxon>
        <taxon>Lepidosauria</taxon>
        <taxon>Squamata</taxon>
        <taxon>Bifurcata</taxon>
        <taxon>Unidentata</taxon>
        <taxon>Episquamata</taxon>
        <taxon>Toxicofera</taxon>
        <taxon>Serpentes</taxon>
        <taxon>Colubroidea</taxon>
        <taxon>Colubridae</taxon>
        <taxon>Natricinae</taxon>
        <taxon>Thamnophis</taxon>
    </lineage>
</organism>
<dbReference type="PROSITE" id="PS51406">
    <property type="entry name" value="FIBRINOGEN_C_2"/>
    <property type="match status" value="1"/>
</dbReference>
<dbReference type="RefSeq" id="XP_013913047.1">
    <property type="nucleotide sequence ID" value="XM_014057572.1"/>
</dbReference>
<keyword evidence="15" id="KW-1185">Reference proteome</keyword>
<evidence type="ECO:0000259" key="14">
    <source>
        <dbReference type="PROSITE" id="PS51406"/>
    </source>
</evidence>
<dbReference type="InterPro" id="IPR014716">
    <property type="entry name" value="Fibrinogen_a/b/g_C_1"/>
</dbReference>
<keyword evidence="12" id="KW-1199">Hemostasis impairing toxin</keyword>
<keyword evidence="8" id="KW-0176">Collagen</keyword>
<proteinExistence type="inferred from homology"/>
<dbReference type="GO" id="GO:0097367">
    <property type="term" value="F:carbohydrate derivative binding"/>
    <property type="evidence" value="ECO:0007669"/>
    <property type="project" value="TreeGrafter"/>
</dbReference>
<dbReference type="KEGG" id="tsr:106541978"/>
<keyword evidence="12" id="KW-0800">Toxin</keyword>
<dbReference type="Gene3D" id="3.90.215.10">
    <property type="entry name" value="Gamma Fibrinogen, chain A, domain 1"/>
    <property type="match status" value="1"/>
</dbReference>
<evidence type="ECO:0000313" key="16">
    <source>
        <dbReference type="RefSeq" id="XP_013913047.1"/>
    </source>
</evidence>
<keyword evidence="7" id="KW-0391">Immunity</keyword>
<dbReference type="NCBIfam" id="NF040941">
    <property type="entry name" value="GGGWT_bact"/>
    <property type="match status" value="1"/>
</dbReference>
<dbReference type="InterPro" id="IPR036056">
    <property type="entry name" value="Fibrinogen-like_C"/>
</dbReference>
<protein>
    <submittedName>
        <fullName evidence="16">Ficolin-2-like</fullName>
    </submittedName>
</protein>
<evidence type="ECO:0000256" key="7">
    <source>
        <dbReference type="ARBA" id="ARBA00022859"/>
    </source>
</evidence>
<evidence type="ECO:0000256" key="6">
    <source>
        <dbReference type="ARBA" id="ARBA00022729"/>
    </source>
</evidence>
<evidence type="ECO:0000256" key="1">
    <source>
        <dbReference type="ARBA" id="ARBA00003654"/>
    </source>
</evidence>
<keyword evidence="9" id="KW-1015">Disulfide bond</keyword>
<reference evidence="16" key="1">
    <citation type="submission" date="2025-08" db="UniProtKB">
        <authorList>
            <consortium name="RefSeq"/>
        </authorList>
    </citation>
    <scope>IDENTIFICATION</scope>
    <source>
        <tissue evidence="16">Skeletal muscle</tissue>
    </source>
</reference>
<sequence>MGSDTAVHRDTIFVLQKSELSGNTETIVGARSCKELLAQGEVLSDWYTIYPQDCRPLRVLCDMDTDGGGWLVFQRRSDGSVDFFRDWADYKKGFGSELNEFWLGNDHLHRLTSIGKNELRVDLIDFESNHTFAKYGSFKVAAESDLYRLAVSNFTGGSAGDSLIPKHDTMAFSTRDKINNPKGQKCPLKCKGAWWYRQCHDSNLNSLYFQGHHNSEGDGINWRTGRGHHYSYKHTEMKIRPVG</sequence>
<dbReference type="Proteomes" id="UP000504617">
    <property type="component" value="Unplaced"/>
</dbReference>
<comment type="subcellular location">
    <subcellularLocation>
        <location evidence="2">Secreted</location>
    </subcellularLocation>
</comment>
<evidence type="ECO:0000256" key="11">
    <source>
        <dbReference type="ARBA" id="ARBA00023220"/>
    </source>
</evidence>
<accession>A0A6I9XGQ4</accession>
<evidence type="ECO:0000256" key="9">
    <source>
        <dbReference type="ARBA" id="ARBA00023157"/>
    </source>
</evidence>
<gene>
    <name evidence="16" type="primary">LOC106541978</name>
</gene>
<evidence type="ECO:0000256" key="5">
    <source>
        <dbReference type="ARBA" id="ARBA00022588"/>
    </source>
</evidence>
<keyword evidence="5" id="KW-0399">Innate immunity</keyword>
<dbReference type="GO" id="GO:0005102">
    <property type="term" value="F:signaling receptor binding"/>
    <property type="evidence" value="ECO:0007669"/>
    <property type="project" value="TreeGrafter"/>
</dbReference>
<keyword evidence="10" id="KW-0325">Glycoprotein</keyword>
<comment type="function">
    <text evidence="1">Initiates complement activation and/or interferes in platelet aggregation and/or blood coagulation.</text>
</comment>